<name>A0A9X7AS47_BACTU</name>
<dbReference type="RefSeq" id="WP_098640116.1">
    <property type="nucleotide sequence ID" value="NZ_NVCO01000007.1"/>
</dbReference>
<evidence type="ECO:0000313" key="2">
    <source>
        <dbReference type="Proteomes" id="UP000226106"/>
    </source>
</evidence>
<dbReference type="AlphaFoldDB" id="A0A9X7AS47"/>
<gene>
    <name evidence="1" type="ORF">COK72_02105</name>
</gene>
<organism evidence="1 2">
    <name type="scientific">Bacillus thuringiensis</name>
    <dbReference type="NCBI Taxonomy" id="1428"/>
    <lineage>
        <taxon>Bacteria</taxon>
        <taxon>Bacillati</taxon>
        <taxon>Bacillota</taxon>
        <taxon>Bacilli</taxon>
        <taxon>Bacillales</taxon>
        <taxon>Bacillaceae</taxon>
        <taxon>Bacillus</taxon>
        <taxon>Bacillus cereus group</taxon>
    </lineage>
</organism>
<sequence>MHWNSHTNMFWFGANGNEYMAWKGSHQIFIYPCDKYPNPPSGVIQHNKRIETLKDFEDALNTGHEFDCVYVKSGILE</sequence>
<comment type="caution">
    <text evidence="1">The sequence shown here is derived from an EMBL/GenBank/DDBJ whole genome shotgun (WGS) entry which is preliminary data.</text>
</comment>
<evidence type="ECO:0000313" key="1">
    <source>
        <dbReference type="EMBL" id="PFT50821.1"/>
    </source>
</evidence>
<dbReference type="Proteomes" id="UP000226106">
    <property type="component" value="Unassembled WGS sequence"/>
</dbReference>
<proteinExistence type="predicted"/>
<reference evidence="1 2" key="1">
    <citation type="submission" date="2017-09" db="EMBL/GenBank/DDBJ databases">
        <title>Large-scale bioinformatics analysis of Bacillus genomes uncovers conserved roles of natural products in bacterial physiology.</title>
        <authorList>
            <consortium name="Agbiome Team Llc"/>
            <person name="Bleich R.M."/>
            <person name="Grubbs K.J."/>
            <person name="Santa Maria K.C."/>
            <person name="Allen S.E."/>
            <person name="Farag S."/>
            <person name="Shank E.A."/>
            <person name="Bowers A."/>
        </authorList>
    </citation>
    <scope>NUCLEOTIDE SEQUENCE [LARGE SCALE GENOMIC DNA]</scope>
    <source>
        <strain evidence="1 2">AFS065400</strain>
    </source>
</reference>
<accession>A0A9X7AS47</accession>
<protein>
    <submittedName>
        <fullName evidence="1">Uncharacterized protein</fullName>
    </submittedName>
</protein>
<dbReference type="EMBL" id="NVCO01000007">
    <property type="protein sequence ID" value="PFT50821.1"/>
    <property type="molecule type" value="Genomic_DNA"/>
</dbReference>